<dbReference type="EMBL" id="JACJTU010000018">
    <property type="protein sequence ID" value="MBD2736089.1"/>
    <property type="molecule type" value="Genomic_DNA"/>
</dbReference>
<gene>
    <name evidence="2" type="ORF">H6H03_19700</name>
</gene>
<reference evidence="2 3" key="1">
    <citation type="journal article" date="2020" name="ISME J.">
        <title>Comparative genomics reveals insights into cyanobacterial evolution and habitat adaptation.</title>
        <authorList>
            <person name="Chen M.Y."/>
            <person name="Teng W.K."/>
            <person name="Zhao L."/>
            <person name="Hu C.X."/>
            <person name="Zhou Y.K."/>
            <person name="Han B.P."/>
            <person name="Song L.R."/>
            <person name="Shu W.S."/>
        </authorList>
    </citation>
    <scope>NUCLEOTIDE SEQUENCE [LARGE SCALE GENOMIC DNA]</scope>
    <source>
        <strain evidence="2 3">FACHB-159</strain>
    </source>
</reference>
<sequence>MNKSNKFNLLHFAALSTLAITFTVAPANALPGQNINTVLNWLKTKPQLPTLKYGHETLSYYGTKGNLSFYVTVPQKIVTQESISVNGDSKLQFTKKNVKAVKLLQDIYGSNIANDFKNSRYVTKISHEHFYRGQKFAYTASDFEATADAPSISGFQIILLNNLQQNIDSAKYCQTNECDV</sequence>
<feature type="chain" id="PRO_5045129354" description="FTP domain-containing protein" evidence="1">
    <location>
        <begin position="30"/>
        <end position="180"/>
    </location>
</feature>
<evidence type="ECO:0008006" key="4">
    <source>
        <dbReference type="Google" id="ProtNLM"/>
    </source>
</evidence>
<evidence type="ECO:0000313" key="3">
    <source>
        <dbReference type="Proteomes" id="UP000637383"/>
    </source>
</evidence>
<organism evidence="2 3">
    <name type="scientific">Nostoc paludosum FACHB-159</name>
    <dbReference type="NCBI Taxonomy" id="2692908"/>
    <lineage>
        <taxon>Bacteria</taxon>
        <taxon>Bacillati</taxon>
        <taxon>Cyanobacteriota</taxon>
        <taxon>Cyanophyceae</taxon>
        <taxon>Nostocales</taxon>
        <taxon>Nostocaceae</taxon>
        <taxon>Nostoc</taxon>
    </lineage>
</organism>
<feature type="signal peptide" evidence="1">
    <location>
        <begin position="1"/>
        <end position="29"/>
    </location>
</feature>
<proteinExistence type="predicted"/>
<name>A0ABR8KBL3_9NOSO</name>
<keyword evidence="3" id="KW-1185">Reference proteome</keyword>
<dbReference type="RefSeq" id="WP_190956738.1">
    <property type="nucleotide sequence ID" value="NZ_JACJTU010000018.1"/>
</dbReference>
<evidence type="ECO:0000256" key="1">
    <source>
        <dbReference type="SAM" id="SignalP"/>
    </source>
</evidence>
<evidence type="ECO:0000313" key="2">
    <source>
        <dbReference type="EMBL" id="MBD2736089.1"/>
    </source>
</evidence>
<keyword evidence="1" id="KW-0732">Signal</keyword>
<dbReference type="Proteomes" id="UP000637383">
    <property type="component" value="Unassembled WGS sequence"/>
</dbReference>
<comment type="caution">
    <text evidence="2">The sequence shown here is derived from an EMBL/GenBank/DDBJ whole genome shotgun (WGS) entry which is preliminary data.</text>
</comment>
<protein>
    <recommendedName>
        <fullName evidence="4">FTP domain-containing protein</fullName>
    </recommendedName>
</protein>
<accession>A0ABR8KBL3</accession>